<dbReference type="PIRSF" id="PIRSF005261">
    <property type="entry name" value="Heat_shock_Hsp33"/>
    <property type="match status" value="1"/>
</dbReference>
<proteinExistence type="inferred from homology"/>
<dbReference type="InterPro" id="IPR023212">
    <property type="entry name" value="Hsp33_helix_hairpin_bin_dom_sf"/>
</dbReference>
<reference evidence="7 8" key="1">
    <citation type="submission" date="2018-06" db="EMBL/GenBank/DDBJ databases">
        <title>Marinomonas sp. YLB-05 draft genome sequence.</title>
        <authorList>
            <person name="Yu L."/>
            <person name="Tang X."/>
        </authorList>
    </citation>
    <scope>NUCLEOTIDE SEQUENCE [LARGE SCALE GENOMIC DNA]</scope>
    <source>
        <strain evidence="7 8">YLB-05</strain>
    </source>
</reference>
<dbReference type="Gene3D" id="1.10.287.480">
    <property type="entry name" value="helix hairpin bin"/>
    <property type="match status" value="1"/>
</dbReference>
<dbReference type="InterPro" id="IPR000397">
    <property type="entry name" value="Heat_shock_Hsp33"/>
</dbReference>
<dbReference type="CDD" id="cd00498">
    <property type="entry name" value="Hsp33"/>
    <property type="match status" value="1"/>
</dbReference>
<keyword evidence="5 6" id="KW-0676">Redox-active center</keyword>
<dbReference type="Proteomes" id="UP000254326">
    <property type="component" value="Unassembled WGS sequence"/>
</dbReference>
<dbReference type="GO" id="GO:0042026">
    <property type="term" value="P:protein refolding"/>
    <property type="evidence" value="ECO:0007669"/>
    <property type="project" value="TreeGrafter"/>
</dbReference>
<organism evidence="7 8">
    <name type="scientific">Marinomonas piezotolerans</name>
    <dbReference type="NCBI Taxonomy" id="2213058"/>
    <lineage>
        <taxon>Bacteria</taxon>
        <taxon>Pseudomonadati</taxon>
        <taxon>Pseudomonadota</taxon>
        <taxon>Gammaproteobacteria</taxon>
        <taxon>Oceanospirillales</taxon>
        <taxon>Oceanospirillaceae</taxon>
        <taxon>Marinomonas</taxon>
    </lineage>
</organism>
<keyword evidence="8" id="KW-1185">Reference proteome</keyword>
<dbReference type="OrthoDB" id="9793753at2"/>
<feature type="disulfide bond" description="Redox-active" evidence="6">
    <location>
        <begin position="264"/>
        <end position="267"/>
    </location>
</feature>
<dbReference type="Gene3D" id="3.55.30.10">
    <property type="entry name" value="Hsp33 domain"/>
    <property type="match status" value="1"/>
</dbReference>
<comment type="function">
    <text evidence="6">Redox regulated molecular chaperone. Protects both thermally unfolding and oxidatively damaged proteins from irreversible aggregation. Plays an important role in the bacterial defense system toward oxidative stress.</text>
</comment>
<keyword evidence="2 6" id="KW-0862">Zinc</keyword>
<gene>
    <name evidence="6" type="primary">hslO</name>
    <name evidence="7" type="ORF">DN730_10550</name>
</gene>
<dbReference type="NCBIfam" id="NF001033">
    <property type="entry name" value="PRK00114.1"/>
    <property type="match status" value="1"/>
</dbReference>
<comment type="subcellular location">
    <subcellularLocation>
        <location evidence="6">Cytoplasm</location>
    </subcellularLocation>
</comment>
<evidence type="ECO:0000256" key="6">
    <source>
        <dbReference type="HAMAP-Rule" id="MF_00117"/>
    </source>
</evidence>
<comment type="PTM">
    <text evidence="6">Under oxidizing conditions two disulfide bonds are formed involving the reactive cysteines. Under reducing conditions zinc is bound to the reactive cysteines and the protein is inactive.</text>
</comment>
<dbReference type="PANTHER" id="PTHR30111:SF1">
    <property type="entry name" value="33 KDA CHAPERONIN"/>
    <property type="match status" value="1"/>
</dbReference>
<protein>
    <recommendedName>
        <fullName evidence="6">33 kDa chaperonin</fullName>
    </recommendedName>
    <alternativeName>
        <fullName evidence="6">Heat shock protein 33 homolog</fullName>
        <shortName evidence="6">HSP33</shortName>
    </alternativeName>
</protein>
<dbReference type="RefSeq" id="WP_115468105.1">
    <property type="nucleotide sequence ID" value="NZ_QKRA01000004.1"/>
</dbReference>
<evidence type="ECO:0000256" key="2">
    <source>
        <dbReference type="ARBA" id="ARBA00022833"/>
    </source>
</evidence>
<dbReference type="InterPro" id="IPR016154">
    <property type="entry name" value="Heat_shock_Hsp33_C"/>
</dbReference>
<dbReference type="AlphaFoldDB" id="A0A370U8G7"/>
<keyword evidence="4 6" id="KW-0143">Chaperone</keyword>
<dbReference type="SUPFAM" id="SSF64397">
    <property type="entry name" value="Hsp33 domain"/>
    <property type="match status" value="1"/>
</dbReference>
<evidence type="ECO:0000256" key="5">
    <source>
        <dbReference type="ARBA" id="ARBA00023284"/>
    </source>
</evidence>
<name>A0A370U8G7_9GAMM</name>
<dbReference type="Gene3D" id="3.90.1280.10">
    <property type="entry name" value="HSP33 redox switch-like"/>
    <property type="match status" value="1"/>
</dbReference>
<feature type="disulfide bond" description="Redox-active" evidence="6">
    <location>
        <begin position="231"/>
        <end position="233"/>
    </location>
</feature>
<evidence type="ECO:0000313" key="7">
    <source>
        <dbReference type="EMBL" id="RDL44067.1"/>
    </source>
</evidence>
<dbReference type="GO" id="GO:0044183">
    <property type="term" value="F:protein folding chaperone"/>
    <property type="evidence" value="ECO:0007669"/>
    <property type="project" value="TreeGrafter"/>
</dbReference>
<keyword evidence="3 6" id="KW-1015">Disulfide bond</keyword>
<dbReference type="GO" id="GO:0051082">
    <property type="term" value="F:unfolded protein binding"/>
    <property type="evidence" value="ECO:0007669"/>
    <property type="project" value="UniProtKB-UniRule"/>
</dbReference>
<dbReference type="HAMAP" id="MF_00117">
    <property type="entry name" value="HslO"/>
    <property type="match status" value="1"/>
</dbReference>
<dbReference type="InterPro" id="IPR016153">
    <property type="entry name" value="Heat_shock_Hsp33_N"/>
</dbReference>
<dbReference type="PANTHER" id="PTHR30111">
    <property type="entry name" value="33 KDA CHAPERONIN"/>
    <property type="match status" value="1"/>
</dbReference>
<dbReference type="SUPFAM" id="SSF118352">
    <property type="entry name" value="HSP33 redox switch-like"/>
    <property type="match status" value="1"/>
</dbReference>
<keyword evidence="1 6" id="KW-0963">Cytoplasm</keyword>
<evidence type="ECO:0000256" key="4">
    <source>
        <dbReference type="ARBA" id="ARBA00023186"/>
    </source>
</evidence>
<accession>A0A370U8G7</accession>
<dbReference type="EMBL" id="QKRA01000004">
    <property type="protein sequence ID" value="RDL44067.1"/>
    <property type="molecule type" value="Genomic_DNA"/>
</dbReference>
<evidence type="ECO:0000256" key="3">
    <source>
        <dbReference type="ARBA" id="ARBA00023157"/>
    </source>
</evidence>
<dbReference type="GO" id="GO:0005737">
    <property type="term" value="C:cytoplasm"/>
    <property type="evidence" value="ECO:0007669"/>
    <property type="project" value="UniProtKB-SubCell"/>
</dbReference>
<comment type="caution">
    <text evidence="7">The sequence shown here is derived from an EMBL/GenBank/DDBJ whole genome shotgun (WGS) entry which is preliminary data.</text>
</comment>
<evidence type="ECO:0000256" key="1">
    <source>
        <dbReference type="ARBA" id="ARBA00022490"/>
    </source>
</evidence>
<evidence type="ECO:0000313" key="8">
    <source>
        <dbReference type="Proteomes" id="UP000254326"/>
    </source>
</evidence>
<sequence length="289" mass="32836">MNNINEIQRFSFDHTNVRGERVLLTDAYQNIISRKSYPESLEKLLGEFTAAIALLRDIIKIDGVLSIQCKGNGPLQTLMTECDEKQNLRGIAQWDQEQEFPATVSLKELLEGGYLVITITPRNGQRYQGIVEIVGDSLAECLEQYFMQSEQLPSRVWLASNGVQAGGLFLQRLPAEQAQEGDEDAWERFVHLASTVKDEELFDLDTATLLHRLYHEEELRLYDAKTMQFGCSCTRQRTLDAIISMGAEEVREILSEQGAINVECQFCAESYSFLKEDLDDYLGDQAHTH</sequence>
<comment type="similarity">
    <text evidence="6">Belongs to the HSP33 family.</text>
</comment>
<dbReference type="Pfam" id="PF01430">
    <property type="entry name" value="HSP33"/>
    <property type="match status" value="1"/>
</dbReference>